<keyword evidence="3" id="KW-1185">Reference proteome</keyword>
<evidence type="ECO:0000313" key="2">
    <source>
        <dbReference type="EMBL" id="GAK30404.1"/>
    </source>
</evidence>
<evidence type="ECO:0000313" key="3">
    <source>
        <dbReference type="Proteomes" id="UP000030643"/>
    </source>
</evidence>
<feature type="compositionally biased region" description="Polar residues" evidence="1">
    <location>
        <begin position="14"/>
        <end position="24"/>
    </location>
</feature>
<dbReference type="AlphaFoldDB" id="A0A069CSF7"/>
<name>A0A069CSF7_WEIOS</name>
<gene>
    <name evidence="2" type="ORF">WOSG25_022010</name>
</gene>
<accession>A0A069CSF7</accession>
<proteinExistence type="predicted"/>
<dbReference type="EMBL" id="DF820485">
    <property type="protein sequence ID" value="GAK30404.1"/>
    <property type="molecule type" value="Genomic_DNA"/>
</dbReference>
<feature type="non-terminal residue" evidence="2">
    <location>
        <position position="24"/>
    </location>
</feature>
<organism evidence="2 3">
    <name type="scientific">Weissella oryzae (strain DSM 25784 / JCM 18191 / LMG 30913 / SG25)</name>
    <dbReference type="NCBI Taxonomy" id="1329250"/>
    <lineage>
        <taxon>Bacteria</taxon>
        <taxon>Bacillati</taxon>
        <taxon>Bacillota</taxon>
        <taxon>Bacilli</taxon>
        <taxon>Lactobacillales</taxon>
        <taxon>Lactobacillaceae</taxon>
        <taxon>Weissella</taxon>
    </lineage>
</organism>
<evidence type="ECO:0000256" key="1">
    <source>
        <dbReference type="SAM" id="MobiDB-lite"/>
    </source>
</evidence>
<protein>
    <submittedName>
        <fullName evidence="2">Uncharacterized protein</fullName>
    </submittedName>
</protein>
<feature type="region of interest" description="Disordered" evidence="1">
    <location>
        <begin position="1"/>
        <end position="24"/>
    </location>
</feature>
<sequence length="24" mass="2660">MNMLDGQLDPAEFQTFTLSDGTEV</sequence>
<reference evidence="3" key="1">
    <citation type="journal article" date="2014" name="Genome Announc.">
        <title>Draft genome sequence of Weissella oryzae SG25T, isolated from fermented rice grains.</title>
        <authorList>
            <person name="Tanizawa Y."/>
            <person name="Fujisawa T."/>
            <person name="Mochizuki T."/>
            <person name="Kaminuma E."/>
            <person name="Suzuki Y."/>
            <person name="Nakamura Y."/>
            <person name="Tohno M."/>
        </authorList>
    </citation>
    <scope>NUCLEOTIDE SEQUENCE [LARGE SCALE GENOMIC DNA]</scope>
    <source>
        <strain evidence="3">DSM 25784 / JCM 18191 / LMG 30913 / SG25</strain>
    </source>
</reference>
<dbReference type="Proteomes" id="UP000030643">
    <property type="component" value="Unassembled WGS sequence"/>
</dbReference>